<evidence type="ECO:0000313" key="5">
    <source>
        <dbReference type="Proteomes" id="UP001642540"/>
    </source>
</evidence>
<organism evidence="4 5">
    <name type="scientific">Orchesella dallaii</name>
    <dbReference type="NCBI Taxonomy" id="48710"/>
    <lineage>
        <taxon>Eukaryota</taxon>
        <taxon>Metazoa</taxon>
        <taxon>Ecdysozoa</taxon>
        <taxon>Arthropoda</taxon>
        <taxon>Hexapoda</taxon>
        <taxon>Collembola</taxon>
        <taxon>Entomobryomorpha</taxon>
        <taxon>Entomobryoidea</taxon>
        <taxon>Orchesellidae</taxon>
        <taxon>Orchesellinae</taxon>
        <taxon>Orchesella</taxon>
    </lineage>
</organism>
<evidence type="ECO:0000256" key="1">
    <source>
        <dbReference type="ARBA" id="ARBA00023002"/>
    </source>
</evidence>
<dbReference type="InterPro" id="IPR002347">
    <property type="entry name" value="SDR_fam"/>
</dbReference>
<dbReference type="EMBL" id="CAXLJM020000034">
    <property type="protein sequence ID" value="CAL8102635.1"/>
    <property type="molecule type" value="Genomic_DNA"/>
</dbReference>
<evidence type="ECO:0000313" key="4">
    <source>
        <dbReference type="EMBL" id="CAL8102635.1"/>
    </source>
</evidence>
<keyword evidence="3" id="KW-0472">Membrane</keyword>
<dbReference type="InterPro" id="IPR036291">
    <property type="entry name" value="NAD(P)-bd_dom_sf"/>
</dbReference>
<dbReference type="PANTHER" id="PTHR43157:SF31">
    <property type="entry name" value="PHOSPHATIDYLINOSITOL-GLYCAN BIOSYNTHESIS CLASS F PROTEIN"/>
    <property type="match status" value="1"/>
</dbReference>
<accession>A0ABP1QKE3</accession>
<feature type="region of interest" description="Disordered" evidence="2">
    <location>
        <begin position="1"/>
        <end position="23"/>
    </location>
</feature>
<reference evidence="4 5" key="1">
    <citation type="submission" date="2024-08" db="EMBL/GenBank/DDBJ databases">
        <authorList>
            <person name="Cucini C."/>
            <person name="Frati F."/>
        </authorList>
    </citation>
    <scope>NUCLEOTIDE SEQUENCE [LARGE SCALE GENOMIC DNA]</scope>
</reference>
<feature type="transmembrane region" description="Helical" evidence="3">
    <location>
        <begin position="37"/>
        <end position="57"/>
    </location>
</feature>
<keyword evidence="3" id="KW-1133">Transmembrane helix</keyword>
<keyword evidence="1" id="KW-0560">Oxidoreductase</keyword>
<gene>
    <name evidence="4" type="ORF">ODALV1_LOCUS11207</name>
</gene>
<evidence type="ECO:0000256" key="2">
    <source>
        <dbReference type="SAM" id="MobiDB-lite"/>
    </source>
</evidence>
<name>A0ABP1QKE3_9HEXA</name>
<dbReference type="SUPFAM" id="SSF51735">
    <property type="entry name" value="NAD(P)-binding Rossmann-fold domains"/>
    <property type="match status" value="1"/>
</dbReference>
<comment type="caution">
    <text evidence="4">The sequence shown here is derived from an EMBL/GenBank/DDBJ whole genome shotgun (WGS) entry which is preliminary data.</text>
</comment>
<evidence type="ECO:0000256" key="3">
    <source>
        <dbReference type="SAM" id="Phobius"/>
    </source>
</evidence>
<proteinExistence type="predicted"/>
<sequence>MMASSSYTVPKPENPSERRGSSDLPPGNWFRRCFKQLWLFTYMVYILILDIIEHIFIKAPKIDIEELEKRSEQVAVMTGGPRGIGNDIVKKLLQLDYTVILGVRNESTSQNGIDKIRDLGVTTGRVKFFYLNLKSLESVREFANKVLNSKEGSRIDLLLNNAGIYAECYEKTGDNFESTFQVNYLSHFLLTNLLLPRIKETAAKKGACDPCHIVSTSSCLHRCGTIDFEELETSKVYSPLECYCLSKLCQIIHVKMLDKKFQEEQMNIHAYAVHPGVIVTGLWDGMGGFKRFKRPFYAVMKWIVRTSDEGANTILHPLLTPDLLDKAGGQYFETGNVVRPDNQANQPEVQQSLWKGSLKLTTSIC</sequence>
<dbReference type="PRINTS" id="PR00081">
    <property type="entry name" value="GDHRDH"/>
</dbReference>
<keyword evidence="3" id="KW-0812">Transmembrane</keyword>
<evidence type="ECO:0008006" key="6">
    <source>
        <dbReference type="Google" id="ProtNLM"/>
    </source>
</evidence>
<dbReference type="Pfam" id="PF00106">
    <property type="entry name" value="adh_short"/>
    <property type="match status" value="1"/>
</dbReference>
<keyword evidence="5" id="KW-1185">Reference proteome</keyword>
<protein>
    <recommendedName>
        <fullName evidence="6">Short-chain dehydrogenase TIC 32, chloroplastic</fullName>
    </recommendedName>
</protein>
<dbReference type="Proteomes" id="UP001642540">
    <property type="component" value="Unassembled WGS sequence"/>
</dbReference>
<dbReference type="Gene3D" id="3.40.50.720">
    <property type="entry name" value="NAD(P)-binding Rossmann-like Domain"/>
    <property type="match status" value="1"/>
</dbReference>
<dbReference type="PANTHER" id="PTHR43157">
    <property type="entry name" value="PHOSPHATIDYLINOSITOL-GLYCAN BIOSYNTHESIS CLASS F PROTEIN-RELATED"/>
    <property type="match status" value="1"/>
</dbReference>